<dbReference type="RefSeq" id="WP_089447344.1">
    <property type="nucleotide sequence ID" value="NZ_CABVQS010000010.1"/>
</dbReference>
<sequence length="96" mass="10506">MKVFAIGKGVKPITDEVRQQIMPKEVPHTLKLYLEGKIEQFYFIDGNPGVVFLMSAESVDEAKAIVGAMPLAAEGFLDFEFLPVGPLKPLGMLLQG</sequence>
<accession>A0A6P2Y3P7</accession>
<evidence type="ECO:0000313" key="2">
    <source>
        <dbReference type="Proteomes" id="UP000494109"/>
    </source>
</evidence>
<dbReference type="SUPFAM" id="SSF54909">
    <property type="entry name" value="Dimeric alpha+beta barrel"/>
    <property type="match status" value="1"/>
</dbReference>
<dbReference type="Gene3D" id="3.30.70.1060">
    <property type="entry name" value="Dimeric alpha+beta barrel"/>
    <property type="match status" value="1"/>
</dbReference>
<evidence type="ECO:0008006" key="3">
    <source>
        <dbReference type="Google" id="ProtNLM"/>
    </source>
</evidence>
<reference evidence="1 2" key="1">
    <citation type="submission" date="2019-09" db="EMBL/GenBank/DDBJ databases">
        <authorList>
            <person name="Depoorter E."/>
        </authorList>
    </citation>
    <scope>NUCLEOTIDE SEQUENCE [LARGE SCALE GENOMIC DNA]</scope>
    <source>
        <strain evidence="1">R-71033</strain>
    </source>
</reference>
<protein>
    <recommendedName>
        <fullName evidence="3">Muconolactone isomerase domain-containing protein</fullName>
    </recommendedName>
</protein>
<dbReference type="InterPro" id="IPR011008">
    <property type="entry name" value="Dimeric_a/b-barrel"/>
</dbReference>
<dbReference type="Proteomes" id="UP000494109">
    <property type="component" value="Unassembled WGS sequence"/>
</dbReference>
<evidence type="ECO:0000313" key="1">
    <source>
        <dbReference type="EMBL" id="VWD16901.1"/>
    </source>
</evidence>
<dbReference type="EMBL" id="CABVQS010000010">
    <property type="protein sequence ID" value="VWD16901.1"/>
    <property type="molecule type" value="Genomic_DNA"/>
</dbReference>
<proteinExistence type="predicted"/>
<organism evidence="1 2">
    <name type="scientific">Burkholderia contaminans</name>
    <dbReference type="NCBI Taxonomy" id="488447"/>
    <lineage>
        <taxon>Bacteria</taxon>
        <taxon>Pseudomonadati</taxon>
        <taxon>Pseudomonadota</taxon>
        <taxon>Betaproteobacteria</taxon>
        <taxon>Burkholderiales</taxon>
        <taxon>Burkholderiaceae</taxon>
        <taxon>Burkholderia</taxon>
        <taxon>Burkholderia cepacia complex</taxon>
    </lineage>
</organism>
<name>A0A6P2Y3P7_9BURK</name>
<dbReference type="AlphaFoldDB" id="A0A6P2Y3P7"/>
<gene>
    <name evidence="1" type="ORF">BCO71033_02866</name>
</gene>